<evidence type="ECO:0000256" key="6">
    <source>
        <dbReference type="ARBA" id="ARBA00018816"/>
    </source>
</evidence>
<dbReference type="Pfam" id="PF11803">
    <property type="entry name" value="UXS1_N"/>
    <property type="match status" value="1"/>
</dbReference>
<dbReference type="InterPro" id="IPR044516">
    <property type="entry name" value="UXS-like"/>
</dbReference>
<evidence type="ECO:0000313" key="23">
    <source>
        <dbReference type="Proteomes" id="UP000016666"/>
    </source>
</evidence>
<reference evidence="22" key="2">
    <citation type="submission" date="2025-08" db="UniProtKB">
        <authorList>
            <consortium name="Ensembl"/>
        </authorList>
    </citation>
    <scope>IDENTIFICATION</scope>
</reference>
<dbReference type="GO" id="GO:0032580">
    <property type="term" value="C:Golgi cisterna membrane"/>
    <property type="evidence" value="ECO:0007669"/>
    <property type="project" value="UniProtKB-SubCell"/>
</dbReference>
<evidence type="ECO:0000259" key="21">
    <source>
        <dbReference type="Pfam" id="PF16363"/>
    </source>
</evidence>
<evidence type="ECO:0000256" key="7">
    <source>
        <dbReference type="ARBA" id="ARBA00022692"/>
    </source>
</evidence>
<evidence type="ECO:0000256" key="10">
    <source>
        <dbReference type="ARBA" id="ARBA00022989"/>
    </source>
</evidence>
<sequence>MRRHEEAFRIHCREQRDTQLGHACAHPGLSATTTSPTGPRSHPHGATMRHPGAPPLPSPQPRGACAMTAVGRQSGGRGRRAGGAPLRLRGRFPGSGAEPGRAGCAPPGMVSKGPLLRLLTAINRRRMKLLTGLAFVAYVASVWGNFVNMRSLQENGDQKVESKIEEAVAPLREKIRDLEKSFTQKYPPVKFLSEKDRKRILITGGAGFVGSHLTDKLMMDGHEVTVVDNFFTGRKRNVEHWIGHENFELINHDVVEPLYIEVDQIYHLASPASPPNYMYNPIKTLKTNTIGTLNMLGLAKRVGARLLLASTSEVYGDPEVHPQNEDYWGHVNPIGPRACYDEGKRVAETMCYAYMKQEGVEVRVARIFNTFGPRMHMNDGRVVSNFILQALQGEALTVYGPGTQTRAFQYVSDLVNGLVALMNSNVSSPVNLGNPEEHTILEFAQLIKKLVGSESEIQFLSEAQDDPQKRKPDIRKAKLLLGWEPVVPLEEGLNKAIHYFRKELEYQANNQYIPKPKPARMKKGRTRHN</sequence>
<evidence type="ECO:0000256" key="11">
    <source>
        <dbReference type="ARBA" id="ARBA00023027"/>
    </source>
</evidence>
<dbReference type="GO" id="GO:0033320">
    <property type="term" value="P:UDP-D-xylose biosynthetic process"/>
    <property type="evidence" value="ECO:0007669"/>
    <property type="project" value="UniProtKB-UniPathway"/>
</dbReference>
<evidence type="ECO:0000256" key="3">
    <source>
        <dbReference type="ARBA" id="ARBA00005100"/>
    </source>
</evidence>
<keyword evidence="12" id="KW-0333">Golgi apparatus</keyword>
<keyword evidence="7 19" id="KW-0812">Transmembrane</keyword>
<dbReference type="InterPro" id="IPR016040">
    <property type="entry name" value="NAD(P)-bd_dom"/>
</dbReference>
<dbReference type="Proteomes" id="UP000016666">
    <property type="component" value="Chromosome 1"/>
</dbReference>
<keyword evidence="23" id="KW-1185">Reference proteome</keyword>
<name>A0A493TUS0_ANAPP</name>
<gene>
    <name evidence="22" type="primary">UXS1</name>
</gene>
<comment type="cofactor">
    <cofactor evidence="1">
        <name>NAD(+)</name>
        <dbReference type="ChEBI" id="CHEBI:57540"/>
    </cofactor>
</comment>
<evidence type="ECO:0000256" key="2">
    <source>
        <dbReference type="ARBA" id="ARBA00004447"/>
    </source>
</evidence>
<dbReference type="Gene3D" id="3.40.50.720">
    <property type="entry name" value="NAD(P)-binding Rossmann-like Domain"/>
    <property type="match status" value="2"/>
</dbReference>
<evidence type="ECO:0000256" key="9">
    <source>
        <dbReference type="ARBA" id="ARBA00022968"/>
    </source>
</evidence>
<dbReference type="GO" id="GO:0042803">
    <property type="term" value="F:protein homodimerization activity"/>
    <property type="evidence" value="ECO:0007669"/>
    <property type="project" value="Ensembl"/>
</dbReference>
<evidence type="ECO:0000313" key="22">
    <source>
        <dbReference type="Ensembl" id="ENSAPLP00000029544.1"/>
    </source>
</evidence>
<comment type="catalytic activity">
    <reaction evidence="17">
        <text>UDP-alpha-D-glucuronate + H(+) = UDP-alpha-D-xylose + CO2</text>
        <dbReference type="Rhea" id="RHEA:23916"/>
        <dbReference type="ChEBI" id="CHEBI:15378"/>
        <dbReference type="ChEBI" id="CHEBI:16526"/>
        <dbReference type="ChEBI" id="CHEBI:57632"/>
        <dbReference type="ChEBI" id="CHEBI:58052"/>
        <dbReference type="EC" id="4.1.1.35"/>
    </reaction>
    <physiologicalReaction direction="left-to-right" evidence="17">
        <dbReference type="Rhea" id="RHEA:23917"/>
    </physiologicalReaction>
</comment>
<protein>
    <recommendedName>
        <fullName evidence="6">UDP-glucuronic acid decarboxylase 1</fullName>
        <ecNumber evidence="5">4.1.1.35</ecNumber>
    </recommendedName>
    <alternativeName>
        <fullName evidence="16">UDP-glucuronate decarboxylase 1</fullName>
    </alternativeName>
</protein>
<dbReference type="GeneTree" id="ENSGT00940000157868"/>
<evidence type="ECO:0000256" key="5">
    <source>
        <dbReference type="ARBA" id="ARBA00012290"/>
    </source>
</evidence>
<dbReference type="InterPro" id="IPR021761">
    <property type="entry name" value="UXS1_N"/>
</dbReference>
<evidence type="ECO:0000256" key="18">
    <source>
        <dbReference type="SAM" id="MobiDB-lite"/>
    </source>
</evidence>
<keyword evidence="9" id="KW-0735">Signal-anchor</keyword>
<accession>A0A493TUS0</accession>
<evidence type="ECO:0000256" key="16">
    <source>
        <dbReference type="ARBA" id="ARBA00031585"/>
    </source>
</evidence>
<evidence type="ECO:0000256" key="17">
    <source>
        <dbReference type="ARBA" id="ARBA00049410"/>
    </source>
</evidence>
<dbReference type="SUPFAM" id="SSF51735">
    <property type="entry name" value="NAD(P)-binding Rossmann-fold domains"/>
    <property type="match status" value="1"/>
</dbReference>
<dbReference type="GO" id="GO:0070403">
    <property type="term" value="F:NAD+ binding"/>
    <property type="evidence" value="ECO:0007669"/>
    <property type="project" value="Ensembl"/>
</dbReference>
<dbReference type="PANTHER" id="PTHR43078">
    <property type="entry name" value="UDP-GLUCURONIC ACID DECARBOXYLASE-RELATED"/>
    <property type="match status" value="1"/>
</dbReference>
<reference evidence="22 23" key="1">
    <citation type="submission" date="2017-10" db="EMBL/GenBank/DDBJ databases">
        <title>A new Pekin duck reference genome.</title>
        <authorList>
            <person name="Hou Z.-C."/>
            <person name="Zhou Z.-K."/>
            <person name="Zhu F."/>
            <person name="Hou S.-S."/>
        </authorList>
    </citation>
    <scope>NUCLEOTIDE SEQUENCE [LARGE SCALE GENOMIC DNA]</scope>
</reference>
<keyword evidence="10 19" id="KW-1133">Transmembrane helix</keyword>
<keyword evidence="13 19" id="KW-0472">Membrane</keyword>
<evidence type="ECO:0000256" key="13">
    <source>
        <dbReference type="ARBA" id="ARBA00023136"/>
    </source>
</evidence>
<feature type="region of interest" description="Disordered" evidence="18">
    <location>
        <begin position="21"/>
        <end position="60"/>
    </location>
</feature>
<reference evidence="22" key="3">
    <citation type="submission" date="2025-09" db="UniProtKB">
        <authorList>
            <consortium name="Ensembl"/>
        </authorList>
    </citation>
    <scope>IDENTIFICATION</scope>
</reference>
<dbReference type="EC" id="4.1.1.35" evidence="5"/>
<comment type="subcellular location">
    <subcellularLocation>
        <location evidence="2">Golgi apparatus</location>
        <location evidence="2">Golgi stack membrane</location>
        <topology evidence="2">Single-pass type II membrane protein</topology>
    </subcellularLocation>
</comment>
<dbReference type="FunFam" id="3.40.50.720:FF:000065">
    <property type="entry name" value="UDP-glucuronic acid decarboxylase 1"/>
    <property type="match status" value="1"/>
</dbReference>
<evidence type="ECO:0000256" key="12">
    <source>
        <dbReference type="ARBA" id="ARBA00023034"/>
    </source>
</evidence>
<dbReference type="AlphaFoldDB" id="A0A493TUS0"/>
<evidence type="ECO:0000256" key="15">
    <source>
        <dbReference type="ARBA" id="ARBA00023239"/>
    </source>
</evidence>
<keyword evidence="8" id="KW-0210">Decarboxylase</keyword>
<dbReference type="PANTHER" id="PTHR43078:SF6">
    <property type="entry name" value="UDP-GLUCURONIC ACID DECARBOXYLASE 1"/>
    <property type="match status" value="1"/>
</dbReference>
<dbReference type="InterPro" id="IPR036291">
    <property type="entry name" value="NAD(P)-bd_dom_sf"/>
</dbReference>
<feature type="domain" description="UDP-glucuronate decarboxylase N-terminal" evidence="20">
    <location>
        <begin position="115"/>
        <end position="187"/>
    </location>
</feature>
<feature type="region of interest" description="Disordered" evidence="18">
    <location>
        <begin position="72"/>
        <end position="106"/>
    </location>
</feature>
<dbReference type="GO" id="GO:0042732">
    <property type="term" value="P:D-xylose metabolic process"/>
    <property type="evidence" value="ECO:0007669"/>
    <property type="project" value="InterPro"/>
</dbReference>
<dbReference type="Ensembl" id="ENSAPLT00000036907.1">
    <property type="protein sequence ID" value="ENSAPLP00000029544.1"/>
    <property type="gene ID" value="ENSAPLG00000013373.2"/>
</dbReference>
<feature type="transmembrane region" description="Helical" evidence="19">
    <location>
        <begin position="127"/>
        <end position="146"/>
    </location>
</feature>
<comment type="similarity">
    <text evidence="4">Belongs to the NAD(P)-dependent epimerase/dehydratase family. UDP-glucuronic acid decarboxylase subfamily.</text>
</comment>
<feature type="domain" description="NAD(P)-binding" evidence="21">
    <location>
        <begin position="201"/>
        <end position="495"/>
    </location>
</feature>
<dbReference type="UniPathway" id="UPA00796">
    <property type="reaction ID" value="UER00771"/>
</dbReference>
<dbReference type="GO" id="GO:1902494">
    <property type="term" value="C:catalytic complex"/>
    <property type="evidence" value="ECO:0007669"/>
    <property type="project" value="Ensembl"/>
</dbReference>
<proteinExistence type="inferred from homology"/>
<evidence type="ECO:0000256" key="14">
    <source>
        <dbReference type="ARBA" id="ARBA00023180"/>
    </source>
</evidence>
<evidence type="ECO:0000256" key="1">
    <source>
        <dbReference type="ARBA" id="ARBA00001911"/>
    </source>
</evidence>
<evidence type="ECO:0000256" key="4">
    <source>
        <dbReference type="ARBA" id="ARBA00007505"/>
    </source>
</evidence>
<comment type="pathway">
    <text evidence="3">Nucleotide-sugar biosynthesis; UDP-alpha-D-xylose biosynthesis; UDP-alpha-D-xylose from UDP-alpha-D-glucuronate: step 1/1.</text>
</comment>
<keyword evidence="14" id="KW-0325">Glycoprotein</keyword>
<feature type="compositionally biased region" description="Low complexity" evidence="18">
    <location>
        <begin position="82"/>
        <end position="94"/>
    </location>
</feature>
<dbReference type="Pfam" id="PF16363">
    <property type="entry name" value="GDP_Man_Dehyd"/>
    <property type="match status" value="1"/>
</dbReference>
<keyword evidence="11" id="KW-0520">NAD</keyword>
<organism evidence="22 23">
    <name type="scientific">Anas platyrhynchos platyrhynchos</name>
    <name type="common">Northern mallard</name>
    <dbReference type="NCBI Taxonomy" id="8840"/>
    <lineage>
        <taxon>Eukaryota</taxon>
        <taxon>Metazoa</taxon>
        <taxon>Chordata</taxon>
        <taxon>Craniata</taxon>
        <taxon>Vertebrata</taxon>
        <taxon>Euteleostomi</taxon>
        <taxon>Archelosauria</taxon>
        <taxon>Archosauria</taxon>
        <taxon>Dinosauria</taxon>
        <taxon>Saurischia</taxon>
        <taxon>Theropoda</taxon>
        <taxon>Coelurosauria</taxon>
        <taxon>Aves</taxon>
        <taxon>Neognathae</taxon>
        <taxon>Galloanserae</taxon>
        <taxon>Anseriformes</taxon>
        <taxon>Anatidae</taxon>
        <taxon>Anatinae</taxon>
        <taxon>Anas</taxon>
    </lineage>
</organism>
<evidence type="ECO:0000256" key="19">
    <source>
        <dbReference type="SAM" id="Phobius"/>
    </source>
</evidence>
<evidence type="ECO:0000256" key="8">
    <source>
        <dbReference type="ARBA" id="ARBA00022793"/>
    </source>
</evidence>
<dbReference type="STRING" id="8840.ENSAPLP00000029544"/>
<evidence type="ECO:0000259" key="20">
    <source>
        <dbReference type="Pfam" id="PF11803"/>
    </source>
</evidence>
<keyword evidence="15" id="KW-0456">Lyase</keyword>
<dbReference type="GO" id="GO:0048040">
    <property type="term" value="F:UDP-glucuronate decarboxylase activity"/>
    <property type="evidence" value="ECO:0007669"/>
    <property type="project" value="UniProtKB-EC"/>
</dbReference>
<dbReference type="CDD" id="cd05230">
    <property type="entry name" value="UGD_SDR_e"/>
    <property type="match status" value="1"/>
</dbReference>